<dbReference type="Gene3D" id="3.40.50.300">
    <property type="entry name" value="P-loop containing nucleotide triphosphate hydrolases"/>
    <property type="match status" value="1"/>
</dbReference>
<organism evidence="2 3">
    <name type="scientific">Agathobacter rectalis</name>
    <dbReference type="NCBI Taxonomy" id="39491"/>
    <lineage>
        <taxon>Bacteria</taxon>
        <taxon>Bacillati</taxon>
        <taxon>Bacillota</taxon>
        <taxon>Clostridia</taxon>
        <taxon>Lachnospirales</taxon>
        <taxon>Lachnospiraceae</taxon>
        <taxon>Agathobacter</taxon>
    </lineage>
</organism>
<accession>A0A6L5TBD1</accession>
<evidence type="ECO:0000313" key="3">
    <source>
        <dbReference type="Proteomes" id="UP000479563"/>
    </source>
</evidence>
<keyword evidence="1" id="KW-0812">Transmembrane</keyword>
<proteinExistence type="predicted"/>
<evidence type="ECO:0000256" key="1">
    <source>
        <dbReference type="SAM" id="Phobius"/>
    </source>
</evidence>
<protein>
    <submittedName>
        <fullName evidence="2">Uncharacterized protein</fullName>
    </submittedName>
</protein>
<dbReference type="EMBL" id="WKQP01000032">
    <property type="protein sequence ID" value="MSC61372.1"/>
    <property type="molecule type" value="Genomic_DNA"/>
</dbReference>
<name>A0A6L5TBD1_9FIRM</name>
<dbReference type="RefSeq" id="WP_154267494.1">
    <property type="nucleotide sequence ID" value="NZ_WKQP01000032.1"/>
</dbReference>
<dbReference type="AlphaFoldDB" id="A0A6L5TBD1"/>
<feature type="transmembrane region" description="Helical" evidence="1">
    <location>
        <begin position="21"/>
        <end position="39"/>
    </location>
</feature>
<evidence type="ECO:0000313" key="2">
    <source>
        <dbReference type="EMBL" id="MSC61372.1"/>
    </source>
</evidence>
<comment type="caution">
    <text evidence="2">The sequence shown here is derived from an EMBL/GenBank/DDBJ whole genome shotgun (WGS) entry which is preliminary data.</text>
</comment>
<sequence length="227" mass="26604">MNVVIYPYSIEHSYIKKYKKLFRYNIIYFMCYGNILPISHQNDNDDYCTFTDLVDGKISFDDFDTFCIIDKVPDENELYKIVEFVCSNGKNIICVEEEYLDQIEKICKRYNVKLLQCNYETIEIPEKKWNYDSEIIGIDIPVVAVMGIGQNVQKFDLQLYLRSRFIDKGYKVSQIGTKKISGLFGLHPLPDFLFNTQYSDVDKVYAFNRVMKDVSMQEKPDVILLGA</sequence>
<dbReference type="InterPro" id="IPR027417">
    <property type="entry name" value="P-loop_NTPase"/>
</dbReference>
<keyword evidence="1" id="KW-0472">Membrane</keyword>
<gene>
    <name evidence="2" type="ORF">GKE07_14445</name>
</gene>
<reference evidence="2 3" key="1">
    <citation type="journal article" date="2019" name="Nat. Med.">
        <title>A library of human gut bacterial isolates paired with longitudinal multiomics data enables mechanistic microbiome research.</title>
        <authorList>
            <person name="Poyet M."/>
            <person name="Groussin M."/>
            <person name="Gibbons S.M."/>
            <person name="Avila-Pacheco J."/>
            <person name="Jiang X."/>
            <person name="Kearney S.M."/>
            <person name="Perrotta A.R."/>
            <person name="Berdy B."/>
            <person name="Zhao S."/>
            <person name="Lieberman T.D."/>
            <person name="Swanson P.K."/>
            <person name="Smith M."/>
            <person name="Roesemann S."/>
            <person name="Alexander J.E."/>
            <person name="Rich S.A."/>
            <person name="Livny J."/>
            <person name="Vlamakis H."/>
            <person name="Clish C."/>
            <person name="Bullock K."/>
            <person name="Deik A."/>
            <person name="Scott J."/>
            <person name="Pierce K.A."/>
            <person name="Xavier R.J."/>
            <person name="Alm E.J."/>
        </authorList>
    </citation>
    <scope>NUCLEOTIDE SEQUENCE [LARGE SCALE GENOMIC DNA]</scope>
    <source>
        <strain evidence="2 3">BIOML-A11</strain>
    </source>
</reference>
<dbReference type="Proteomes" id="UP000479563">
    <property type="component" value="Unassembled WGS sequence"/>
</dbReference>
<keyword evidence="1" id="KW-1133">Transmembrane helix</keyword>